<sequence length="63" mass="7233">MKCKICGHVFDENEKTATCQGCLTHNCKMIRCPNCGFEHLPERKSESNVFKFISSLFKPSNHK</sequence>
<organism evidence="1 2">
    <name type="scientific">Methanobacterium formicicum (strain DSM 3637 / PP1)</name>
    <dbReference type="NCBI Taxonomy" id="1204725"/>
    <lineage>
        <taxon>Archaea</taxon>
        <taxon>Methanobacteriati</taxon>
        <taxon>Methanobacteriota</taxon>
        <taxon>Methanomada group</taxon>
        <taxon>Methanobacteria</taxon>
        <taxon>Methanobacteriales</taxon>
        <taxon>Methanobacteriaceae</taxon>
        <taxon>Methanobacterium</taxon>
    </lineage>
</organism>
<comment type="caution">
    <text evidence="1">The sequence shown here is derived from an EMBL/GenBank/DDBJ whole genome shotgun (WGS) entry which is preliminary data.</text>
</comment>
<dbReference type="PATRIC" id="fig|1204725.3.peg.1585"/>
<keyword evidence="2" id="KW-1185">Reference proteome</keyword>
<evidence type="ECO:0000313" key="1">
    <source>
        <dbReference type="EMBL" id="EKF85638.1"/>
    </source>
</evidence>
<evidence type="ECO:0008006" key="3">
    <source>
        <dbReference type="Google" id="ProtNLM"/>
    </source>
</evidence>
<accession>K2QZB7</accession>
<dbReference type="SUPFAM" id="SSF161187">
    <property type="entry name" value="YfgJ-like"/>
    <property type="match status" value="1"/>
</dbReference>
<dbReference type="OrthoDB" id="81902at2157"/>
<protein>
    <recommendedName>
        <fullName evidence="3">DNA helicase PriA</fullName>
    </recommendedName>
</protein>
<dbReference type="EMBL" id="AMPO01000006">
    <property type="protein sequence ID" value="EKF85638.1"/>
    <property type="molecule type" value="Genomic_DNA"/>
</dbReference>
<dbReference type="RefSeq" id="WP_004030928.1">
    <property type="nucleotide sequence ID" value="NZ_AMPO01000006.1"/>
</dbReference>
<reference evidence="1 2" key="1">
    <citation type="journal article" date="2012" name="J. Bacteriol.">
        <title>Draft genome sequence of Methanobacterium formicicum DSM 3637, an archaebacterium isolated from the methane producer amoeba Pelomyxa palustris.</title>
        <authorList>
            <person name="Gutierrez G."/>
        </authorList>
    </citation>
    <scope>NUCLEOTIDE SEQUENCE [LARGE SCALE GENOMIC DNA]</scope>
    <source>
        <strain evidence="2">DSM 3637 / PP1</strain>
    </source>
</reference>
<proteinExistence type="predicted"/>
<dbReference type="Proteomes" id="UP000007360">
    <property type="component" value="Unassembled WGS sequence"/>
</dbReference>
<name>K2QZB7_METFP</name>
<gene>
    <name evidence="1" type="ORF">A994_07896</name>
</gene>
<dbReference type="AlphaFoldDB" id="K2QZB7"/>
<evidence type="ECO:0000313" key="2">
    <source>
        <dbReference type="Proteomes" id="UP000007360"/>
    </source>
</evidence>